<evidence type="ECO:0000313" key="1">
    <source>
        <dbReference type="EMBL" id="OOR12258.1"/>
    </source>
</evidence>
<gene>
    <name evidence="1" type="ORF">BW897_13010</name>
</gene>
<dbReference type="RefSeq" id="WP_078184557.1">
    <property type="nucleotide sequence ID" value="NZ_MUAJ01000009.1"/>
</dbReference>
<name>A0A1S9TQT7_BACCE</name>
<sequence length="422" mass="49527">MNAIQFVQFYVMKSAEKIDELYIRKEQGITILPIIKQTPRKIMNTAELLFSEEEVSDVSTTITKNFYSPNVRKRESDVLKWLTIYEMLDCIERGIFIKEVRFEKDGKTVRDIFYRMGYGLFTYMEKERQLEKLREEEILHQWMQKKQSMPKYTNEYTERLWNVLEHIENDIESTLPPIDEKRWSFHKTVLFLEFLLATYKISCEKRTFDWKEIGAAYYEVIGGSKKFDQHKKEFLDQLEDMLDAPPHCLGLVSLGTVTPIFFCGKLQEGNTYYECDTVRSLTDLVVFRHEYKTDAKVLWLVENRAILTRMAAESGFVASTDSLVVGVDGQLRSGHKKFIQSVLAHSHSIKKIMIWTDYDGAGEVISDALFELVAPYERHARWISADGRVLDKKEFEESTYLRESEQEESLGGVDTWMEWISQ</sequence>
<dbReference type="AlphaFoldDB" id="A0A1S9TQT7"/>
<dbReference type="Proteomes" id="UP000190906">
    <property type="component" value="Unassembled WGS sequence"/>
</dbReference>
<keyword evidence="1" id="KW-0418">Kinase</keyword>
<protein>
    <submittedName>
        <fullName evidence="1">Histidine kinase</fullName>
    </submittedName>
</protein>
<evidence type="ECO:0000313" key="2">
    <source>
        <dbReference type="Proteomes" id="UP000190906"/>
    </source>
</evidence>
<dbReference type="GO" id="GO:0016301">
    <property type="term" value="F:kinase activity"/>
    <property type="evidence" value="ECO:0007669"/>
    <property type="project" value="UniProtKB-KW"/>
</dbReference>
<accession>A0A1S9TQT7</accession>
<keyword evidence="1" id="KW-0808">Transferase</keyword>
<comment type="caution">
    <text evidence="1">The sequence shown here is derived from an EMBL/GenBank/DDBJ whole genome shotgun (WGS) entry which is preliminary data.</text>
</comment>
<proteinExistence type="predicted"/>
<dbReference type="EMBL" id="MUAJ01000009">
    <property type="protein sequence ID" value="OOR12258.1"/>
    <property type="molecule type" value="Genomic_DNA"/>
</dbReference>
<reference evidence="1 2" key="1">
    <citation type="submission" date="2017-01" db="EMBL/GenBank/DDBJ databases">
        <title>Bacillus cereus isolates.</title>
        <authorList>
            <person name="Beno S.M."/>
        </authorList>
    </citation>
    <scope>NUCLEOTIDE SEQUENCE [LARGE SCALE GENOMIC DNA]</scope>
    <source>
        <strain evidence="1 2">FSL H8-0485</strain>
    </source>
</reference>
<dbReference type="CDD" id="cd00188">
    <property type="entry name" value="TOPRIM"/>
    <property type="match status" value="1"/>
</dbReference>
<organism evidence="1 2">
    <name type="scientific">Bacillus cereus</name>
    <dbReference type="NCBI Taxonomy" id="1396"/>
    <lineage>
        <taxon>Bacteria</taxon>
        <taxon>Bacillati</taxon>
        <taxon>Bacillota</taxon>
        <taxon>Bacilli</taxon>
        <taxon>Bacillales</taxon>
        <taxon>Bacillaceae</taxon>
        <taxon>Bacillus</taxon>
        <taxon>Bacillus cereus group</taxon>
    </lineage>
</organism>